<reference evidence="3 4" key="1">
    <citation type="submission" date="2018-12" db="EMBL/GenBank/DDBJ databases">
        <authorList>
            <person name="Yang Y."/>
        </authorList>
    </citation>
    <scope>NUCLEOTIDE SEQUENCE [LARGE SCALE GENOMIC DNA]</scope>
    <source>
        <strain evidence="3 4">L-25-5w-1</strain>
    </source>
</reference>
<sequence length="338" mass="37256">MTAVHTQSWTFTQGLHQVADGLYCWLQPDGGFCLSNAGLVTDGDQSLLVDTLIDLPRTRDMLACMAAATPAAKRIGTLVNTHSDPDHTAGNTLMNGARIIMTDGCANTYRHIERMVKGIDKLTGGARQLMTEMGADDFQMDGVTYVPPTETFNRALTVMVGDKRVELVEMGPAHTESDVLVHVPDSGVVFTGDLMFNDCHLVMNHPHIGNWIAVCDQLLAWDAAVYVPGHGGVCGTEEVRRHRDYALFIKDEARRRYDAGMPVEDAALDLFDHLGRFAHLKRADFLAQNVGVLYAEFSGTPVVENFAARMEARWAFRNKIRGRAPGIPHRCAVHGHHH</sequence>
<gene>
    <name evidence="3" type="ORF">EJ903_23715</name>
</gene>
<dbReference type="Pfam" id="PF00753">
    <property type="entry name" value="Lactamase_B"/>
    <property type="match status" value="1"/>
</dbReference>
<dbReference type="SUPFAM" id="SSF56281">
    <property type="entry name" value="Metallo-hydrolase/oxidoreductase"/>
    <property type="match status" value="1"/>
</dbReference>
<dbReference type="InterPro" id="IPR036866">
    <property type="entry name" value="RibonucZ/Hydroxyglut_hydro"/>
</dbReference>
<evidence type="ECO:0000259" key="2">
    <source>
        <dbReference type="SMART" id="SM00849"/>
    </source>
</evidence>
<dbReference type="GO" id="GO:0017001">
    <property type="term" value="P:antibiotic catabolic process"/>
    <property type="evidence" value="ECO:0007669"/>
    <property type="project" value="UniProtKB-ARBA"/>
</dbReference>
<dbReference type="EMBL" id="RXMA01000038">
    <property type="protein sequence ID" value="RTR14609.1"/>
    <property type="molecule type" value="Genomic_DNA"/>
</dbReference>
<dbReference type="GO" id="GO:0016787">
    <property type="term" value="F:hydrolase activity"/>
    <property type="evidence" value="ECO:0007669"/>
    <property type="project" value="UniProtKB-KW"/>
</dbReference>
<protein>
    <submittedName>
        <fullName evidence="3">MBL fold metallo-hydrolase</fullName>
    </submittedName>
</protein>
<accession>A0A431VAS2</accession>
<evidence type="ECO:0000313" key="4">
    <source>
        <dbReference type="Proteomes" id="UP000277007"/>
    </source>
</evidence>
<dbReference type="SMART" id="SM00849">
    <property type="entry name" value="Lactamase_B"/>
    <property type="match status" value="1"/>
</dbReference>
<dbReference type="Proteomes" id="UP000277007">
    <property type="component" value="Unassembled WGS sequence"/>
</dbReference>
<dbReference type="AlphaFoldDB" id="A0A431VAS2"/>
<dbReference type="PANTHER" id="PTHR42951:SF4">
    <property type="entry name" value="ACYL-COENZYME A THIOESTERASE MBLAC2"/>
    <property type="match status" value="1"/>
</dbReference>
<comment type="caution">
    <text evidence="3">The sequence shown here is derived from an EMBL/GenBank/DDBJ whole genome shotgun (WGS) entry which is preliminary data.</text>
</comment>
<feature type="domain" description="Metallo-beta-lactamase" evidence="2">
    <location>
        <begin position="34"/>
        <end position="230"/>
    </location>
</feature>
<evidence type="ECO:0000256" key="1">
    <source>
        <dbReference type="ARBA" id="ARBA00005250"/>
    </source>
</evidence>
<proteinExistence type="inferred from homology"/>
<evidence type="ECO:0000313" key="3">
    <source>
        <dbReference type="EMBL" id="RTR14609.1"/>
    </source>
</evidence>
<dbReference type="PANTHER" id="PTHR42951">
    <property type="entry name" value="METALLO-BETA-LACTAMASE DOMAIN-CONTAINING"/>
    <property type="match status" value="1"/>
</dbReference>
<comment type="similarity">
    <text evidence="1">Belongs to the metallo-beta-lactamase superfamily. Class-B beta-lactamase family.</text>
</comment>
<dbReference type="RefSeq" id="WP_126620145.1">
    <property type="nucleotide sequence ID" value="NZ_JBHUCY010000032.1"/>
</dbReference>
<dbReference type="CDD" id="cd16282">
    <property type="entry name" value="metallo-hydrolase-like_MBL-fold"/>
    <property type="match status" value="1"/>
</dbReference>
<keyword evidence="4" id="KW-1185">Reference proteome</keyword>
<dbReference type="Gene3D" id="3.60.15.10">
    <property type="entry name" value="Ribonuclease Z/Hydroxyacylglutathione hydrolase-like"/>
    <property type="match status" value="1"/>
</dbReference>
<keyword evidence="3" id="KW-0378">Hydrolase</keyword>
<dbReference type="InterPro" id="IPR001279">
    <property type="entry name" value="Metallo-B-lactamas"/>
</dbReference>
<organism evidence="3 4">
    <name type="scientific">Azospirillum griseum</name>
    <dbReference type="NCBI Taxonomy" id="2496639"/>
    <lineage>
        <taxon>Bacteria</taxon>
        <taxon>Pseudomonadati</taxon>
        <taxon>Pseudomonadota</taxon>
        <taxon>Alphaproteobacteria</taxon>
        <taxon>Rhodospirillales</taxon>
        <taxon>Azospirillaceae</taxon>
        <taxon>Azospirillum</taxon>
    </lineage>
</organism>
<name>A0A431VAS2_9PROT</name>
<dbReference type="InterPro" id="IPR050855">
    <property type="entry name" value="NDM-1-like"/>
</dbReference>
<dbReference type="OrthoDB" id="420651at2"/>